<dbReference type="InterPro" id="IPR007383">
    <property type="entry name" value="DUF445"/>
</dbReference>
<reference evidence="1 2" key="1">
    <citation type="submission" date="2018-06" db="EMBL/GenBank/DDBJ databases">
        <authorList>
            <consortium name="Pathogen Informatics"/>
            <person name="Doyle S."/>
        </authorList>
    </citation>
    <scope>NUCLEOTIDE SEQUENCE [LARGE SCALE GENOMIC DNA]</scope>
    <source>
        <strain evidence="1 2">NCTC7915</strain>
    </source>
</reference>
<dbReference type="Proteomes" id="UP000254118">
    <property type="component" value="Unassembled WGS sequence"/>
</dbReference>
<evidence type="ECO:0000313" key="1">
    <source>
        <dbReference type="EMBL" id="STD07880.1"/>
    </source>
</evidence>
<dbReference type="PANTHER" id="PTHR38442:SF1">
    <property type="entry name" value="INNER MEMBRANE PROTEIN"/>
    <property type="match status" value="1"/>
</dbReference>
<organism evidence="1 2">
    <name type="scientific">Dermatophilus congolensis</name>
    <dbReference type="NCBI Taxonomy" id="1863"/>
    <lineage>
        <taxon>Bacteria</taxon>
        <taxon>Bacillati</taxon>
        <taxon>Actinomycetota</taxon>
        <taxon>Actinomycetes</taxon>
        <taxon>Micrococcales</taxon>
        <taxon>Dermatophilaceae</taxon>
        <taxon>Dermatophilus</taxon>
    </lineage>
</organism>
<sequence>MRTVATALLIIAAIVYALTFGHDGPWGYVNATAEAAMIGALADWFAVTAIFRHPLGLPIPHTALIPRKKDTVATSLEDFFLGYFLTPDAVRQRVQTMNIAQRTGRWLTEDDHAERVVHRLAPIASRALNSVDDNEIRGFINHTLVPKLTHEPISPLAGALLDEIVTDRIHTGLVDLLLDEALAWLLDNPEQFSTLIADRAPTWTPHWLNGIVTDRVHTECIKWIQEVRSTPHHRVRQAIDDLLTDLARDLQNDPTVMERTEALKTRLLTHPQTTETAIHLWEALVNVGQRALTDTDSHLINRATDELRAFGQRLLTDPHLAQTVTNRLAASAEALIATFGRDIATVISQVIRSWDGKEAAERIELHVGKDLQYIRINGTIVGGLAGLLIHTISHLLL</sequence>
<dbReference type="Pfam" id="PF04286">
    <property type="entry name" value="DUF445"/>
    <property type="match status" value="1"/>
</dbReference>
<gene>
    <name evidence="1" type="ORF">NCTC7915_00875</name>
</gene>
<accession>A0AA46BMK1</accession>
<dbReference type="GO" id="GO:0005886">
    <property type="term" value="C:plasma membrane"/>
    <property type="evidence" value="ECO:0007669"/>
    <property type="project" value="TreeGrafter"/>
</dbReference>
<dbReference type="PANTHER" id="PTHR38442">
    <property type="entry name" value="INNER MEMBRANE PROTEIN-RELATED"/>
    <property type="match status" value="1"/>
</dbReference>
<proteinExistence type="predicted"/>
<comment type="caution">
    <text evidence="1">The sequence shown here is derived from an EMBL/GenBank/DDBJ whole genome shotgun (WGS) entry which is preliminary data.</text>
</comment>
<protein>
    <submittedName>
        <fullName evidence="1">Predicted membrane protein</fullName>
    </submittedName>
</protein>
<evidence type="ECO:0000313" key="2">
    <source>
        <dbReference type="Proteomes" id="UP000254118"/>
    </source>
</evidence>
<name>A0AA46BMK1_9MICO</name>
<dbReference type="EMBL" id="UFYA01000001">
    <property type="protein sequence ID" value="STD07880.1"/>
    <property type="molecule type" value="Genomic_DNA"/>
</dbReference>
<dbReference type="AlphaFoldDB" id="A0AA46BMK1"/>